<organism evidence="2 3">
    <name type="scientific">Glonium stellatum</name>
    <dbReference type="NCBI Taxonomy" id="574774"/>
    <lineage>
        <taxon>Eukaryota</taxon>
        <taxon>Fungi</taxon>
        <taxon>Dikarya</taxon>
        <taxon>Ascomycota</taxon>
        <taxon>Pezizomycotina</taxon>
        <taxon>Dothideomycetes</taxon>
        <taxon>Pleosporomycetidae</taxon>
        <taxon>Gloniales</taxon>
        <taxon>Gloniaceae</taxon>
        <taxon>Glonium</taxon>
    </lineage>
</organism>
<evidence type="ECO:0000313" key="3">
    <source>
        <dbReference type="Proteomes" id="UP000250140"/>
    </source>
</evidence>
<keyword evidence="1" id="KW-0812">Transmembrane</keyword>
<dbReference type="EMBL" id="KV750295">
    <property type="protein sequence ID" value="OCL05400.1"/>
    <property type="molecule type" value="Genomic_DNA"/>
</dbReference>
<gene>
    <name evidence="2" type="ORF">AOQ84DRAFT_97980</name>
</gene>
<name>A0A8E2EVI8_9PEZI</name>
<keyword evidence="1" id="KW-1133">Transmembrane helix</keyword>
<protein>
    <submittedName>
        <fullName evidence="2">Uncharacterized protein</fullName>
    </submittedName>
</protein>
<proteinExistence type="predicted"/>
<dbReference type="Proteomes" id="UP000250140">
    <property type="component" value="Unassembled WGS sequence"/>
</dbReference>
<reference evidence="2 3" key="1">
    <citation type="journal article" date="2016" name="Nat. Commun.">
        <title>Ectomycorrhizal ecology is imprinted in the genome of the dominant symbiotic fungus Cenococcum geophilum.</title>
        <authorList>
            <consortium name="DOE Joint Genome Institute"/>
            <person name="Peter M."/>
            <person name="Kohler A."/>
            <person name="Ohm R.A."/>
            <person name="Kuo A."/>
            <person name="Krutzmann J."/>
            <person name="Morin E."/>
            <person name="Arend M."/>
            <person name="Barry K.W."/>
            <person name="Binder M."/>
            <person name="Choi C."/>
            <person name="Clum A."/>
            <person name="Copeland A."/>
            <person name="Grisel N."/>
            <person name="Haridas S."/>
            <person name="Kipfer T."/>
            <person name="LaButti K."/>
            <person name="Lindquist E."/>
            <person name="Lipzen A."/>
            <person name="Maire R."/>
            <person name="Meier B."/>
            <person name="Mihaltcheva S."/>
            <person name="Molinier V."/>
            <person name="Murat C."/>
            <person name="Poggeler S."/>
            <person name="Quandt C.A."/>
            <person name="Sperisen C."/>
            <person name="Tritt A."/>
            <person name="Tisserant E."/>
            <person name="Crous P.W."/>
            <person name="Henrissat B."/>
            <person name="Nehls U."/>
            <person name="Egli S."/>
            <person name="Spatafora J.W."/>
            <person name="Grigoriev I.V."/>
            <person name="Martin F.M."/>
        </authorList>
    </citation>
    <scope>NUCLEOTIDE SEQUENCE [LARGE SCALE GENOMIC DNA]</scope>
    <source>
        <strain evidence="2 3">CBS 207.34</strain>
    </source>
</reference>
<evidence type="ECO:0000313" key="2">
    <source>
        <dbReference type="EMBL" id="OCL05400.1"/>
    </source>
</evidence>
<feature type="transmembrane region" description="Helical" evidence="1">
    <location>
        <begin position="20"/>
        <end position="45"/>
    </location>
</feature>
<keyword evidence="3" id="KW-1185">Reference proteome</keyword>
<sequence>MIDDTTNGSTREREEAKNAWLISLLDWPTCLLPLLALLLKAILLLHDFSFPQRPA</sequence>
<accession>A0A8E2EVI8</accession>
<keyword evidence="1" id="KW-0472">Membrane</keyword>
<dbReference type="AlphaFoldDB" id="A0A8E2EVI8"/>
<evidence type="ECO:0000256" key="1">
    <source>
        <dbReference type="SAM" id="Phobius"/>
    </source>
</evidence>